<keyword evidence="4 7" id="KW-1133">Transmembrane helix</keyword>
<keyword evidence="9" id="KW-1185">Reference proteome</keyword>
<dbReference type="GO" id="GO:0005886">
    <property type="term" value="C:plasma membrane"/>
    <property type="evidence" value="ECO:0000318"/>
    <property type="project" value="GO_Central"/>
</dbReference>
<dbReference type="Bgee" id="ENSOANG00000041747">
    <property type="expression patterns" value="Expressed in testis and 5 other cell types or tissues"/>
</dbReference>
<evidence type="ECO:0000256" key="4">
    <source>
        <dbReference type="ARBA" id="ARBA00022989"/>
    </source>
</evidence>
<dbReference type="InParanoid" id="A0A6I8NTA8"/>
<dbReference type="Ensembl" id="ENSOANT00000076046.1">
    <property type="protein sequence ID" value="ENSOANP00000044256.1"/>
    <property type="gene ID" value="ENSOANG00000041747.1"/>
</dbReference>
<dbReference type="InterPro" id="IPR051517">
    <property type="entry name" value="IFITM_antiviral_protein"/>
</dbReference>
<evidence type="ECO:0000313" key="9">
    <source>
        <dbReference type="Proteomes" id="UP000002279"/>
    </source>
</evidence>
<evidence type="ECO:0000256" key="5">
    <source>
        <dbReference type="ARBA" id="ARBA00023136"/>
    </source>
</evidence>
<dbReference type="GO" id="GO:0060349">
    <property type="term" value="P:bone morphogenesis"/>
    <property type="evidence" value="ECO:0000318"/>
    <property type="project" value="GO_Central"/>
</dbReference>
<dbReference type="PANTHER" id="PTHR13999:SF10">
    <property type="entry name" value="INTERFERON-INDUCED TRANSMEMBRANE PROTEIN 5"/>
    <property type="match status" value="1"/>
</dbReference>
<evidence type="ECO:0008006" key="10">
    <source>
        <dbReference type="Google" id="ProtNLM"/>
    </source>
</evidence>
<dbReference type="Pfam" id="PF04505">
    <property type="entry name" value="CD225"/>
    <property type="match status" value="1"/>
</dbReference>
<reference evidence="8" key="3">
    <citation type="submission" date="2025-09" db="UniProtKB">
        <authorList>
            <consortium name="Ensembl"/>
        </authorList>
    </citation>
    <scope>IDENTIFICATION</scope>
    <source>
        <strain evidence="8">Glennie</strain>
    </source>
</reference>
<feature type="region of interest" description="Disordered" evidence="6">
    <location>
        <begin position="56"/>
        <end position="89"/>
    </location>
</feature>
<accession>A0A6I8NTA8</accession>
<protein>
    <recommendedName>
        <fullName evidence="10">Interferon induced transmembrane protein 5</fullName>
    </recommendedName>
</protein>
<organism evidence="8 9">
    <name type="scientific">Ornithorhynchus anatinus</name>
    <name type="common">Duckbill platypus</name>
    <dbReference type="NCBI Taxonomy" id="9258"/>
    <lineage>
        <taxon>Eukaryota</taxon>
        <taxon>Metazoa</taxon>
        <taxon>Chordata</taxon>
        <taxon>Craniata</taxon>
        <taxon>Vertebrata</taxon>
        <taxon>Euteleostomi</taxon>
        <taxon>Mammalia</taxon>
        <taxon>Monotremata</taxon>
        <taxon>Ornithorhynchidae</taxon>
        <taxon>Ornithorhynchus</taxon>
    </lineage>
</organism>
<evidence type="ECO:0000256" key="7">
    <source>
        <dbReference type="SAM" id="Phobius"/>
    </source>
</evidence>
<evidence type="ECO:0000256" key="1">
    <source>
        <dbReference type="ARBA" id="ARBA00004370"/>
    </source>
</evidence>
<dbReference type="GeneTree" id="ENSGT00950000182857"/>
<dbReference type="GO" id="GO:0030282">
    <property type="term" value="P:bone mineralization"/>
    <property type="evidence" value="ECO:0000318"/>
    <property type="project" value="GO_Central"/>
</dbReference>
<dbReference type="AlphaFoldDB" id="A0A6I8NTA8"/>
<feature type="transmembrane region" description="Helical" evidence="7">
    <location>
        <begin position="106"/>
        <end position="128"/>
    </location>
</feature>
<reference evidence="8 9" key="1">
    <citation type="journal article" date="2008" name="Nature">
        <title>Genome analysis of the platypus reveals unique signatures of evolution.</title>
        <authorList>
            <person name="Warren W.C."/>
            <person name="Hillier L.W."/>
            <person name="Marshall Graves J.A."/>
            <person name="Birney E."/>
            <person name="Ponting C.P."/>
            <person name="Grutzner F."/>
            <person name="Belov K."/>
            <person name="Miller W."/>
            <person name="Clarke L."/>
            <person name="Chinwalla A.T."/>
            <person name="Yang S.P."/>
            <person name="Heger A."/>
            <person name="Locke D.P."/>
            <person name="Miethke P."/>
            <person name="Waters P.D."/>
            <person name="Veyrunes F."/>
            <person name="Fulton L."/>
            <person name="Fulton B."/>
            <person name="Graves T."/>
            <person name="Wallis J."/>
            <person name="Puente X.S."/>
            <person name="Lopez-Otin C."/>
            <person name="Ordonez G.R."/>
            <person name="Eichler E.E."/>
            <person name="Chen L."/>
            <person name="Cheng Z."/>
            <person name="Deakin J.E."/>
            <person name="Alsop A."/>
            <person name="Thompson K."/>
            <person name="Kirby P."/>
            <person name="Papenfuss A.T."/>
            <person name="Wakefield M.J."/>
            <person name="Olender T."/>
            <person name="Lancet D."/>
            <person name="Huttley G.A."/>
            <person name="Smit A.F."/>
            <person name="Pask A."/>
            <person name="Temple-Smith P."/>
            <person name="Batzer M.A."/>
            <person name="Walker J.A."/>
            <person name="Konkel M.K."/>
            <person name="Harris R.S."/>
            <person name="Whittington C.M."/>
            <person name="Wong E.S."/>
            <person name="Gemmell N.J."/>
            <person name="Buschiazzo E."/>
            <person name="Vargas Jentzsch I.M."/>
            <person name="Merkel A."/>
            <person name="Schmitz J."/>
            <person name="Zemann A."/>
            <person name="Churakov G."/>
            <person name="Kriegs J.O."/>
            <person name="Brosius J."/>
            <person name="Murchison E.P."/>
            <person name="Sachidanandam R."/>
            <person name="Smith C."/>
            <person name="Hannon G.J."/>
            <person name="Tsend-Ayush E."/>
            <person name="McMillan D."/>
            <person name="Attenborough R."/>
            <person name="Rens W."/>
            <person name="Ferguson-Smith M."/>
            <person name="Lefevre C.M."/>
            <person name="Sharp J.A."/>
            <person name="Nicholas K.R."/>
            <person name="Ray D.A."/>
            <person name="Kube M."/>
            <person name="Reinhardt R."/>
            <person name="Pringle T.H."/>
            <person name="Taylor J."/>
            <person name="Jones R.C."/>
            <person name="Nixon B."/>
            <person name="Dacheux J.L."/>
            <person name="Niwa H."/>
            <person name="Sekita Y."/>
            <person name="Huang X."/>
            <person name="Stark A."/>
            <person name="Kheradpour P."/>
            <person name="Kellis M."/>
            <person name="Flicek P."/>
            <person name="Chen Y."/>
            <person name="Webber C."/>
            <person name="Hardison R."/>
            <person name="Nelson J."/>
            <person name="Hallsworth-Pepin K."/>
            <person name="Delehaunty K."/>
            <person name="Markovic C."/>
            <person name="Minx P."/>
            <person name="Feng Y."/>
            <person name="Kremitzki C."/>
            <person name="Mitreva M."/>
            <person name="Glasscock J."/>
            <person name="Wylie T."/>
            <person name="Wohldmann P."/>
            <person name="Thiru P."/>
            <person name="Nhan M.N."/>
            <person name="Pohl C.S."/>
            <person name="Smith S.M."/>
            <person name="Hou S."/>
            <person name="Nefedov M."/>
            <person name="de Jong P.J."/>
            <person name="Renfree M.B."/>
            <person name="Mardis E.R."/>
            <person name="Wilson R.K."/>
        </authorList>
    </citation>
    <scope>NUCLEOTIDE SEQUENCE [LARGE SCALE GENOMIC DNA]</scope>
    <source>
        <strain evidence="8 9">Glennie</strain>
    </source>
</reference>
<evidence type="ECO:0000256" key="6">
    <source>
        <dbReference type="SAM" id="MobiDB-lite"/>
    </source>
</evidence>
<keyword evidence="3 7" id="KW-0812">Transmembrane</keyword>
<comment type="subcellular location">
    <subcellularLocation>
        <location evidence="1">Membrane</location>
    </subcellularLocation>
</comment>
<sequence>MRGELDITFHRRRRIKLMDYAVITVGVTLFFIFLYMAMKKLWDMSSSKPPFNQFPDLNSTVPHTPQPEPMDVSYPREDHQPMEPHKPAPAPTVINMGTPVLPRDHMVWSIFNTIYLNLCCLGFIALAYSIKARDQKVVGNMAAARHFASKAKCYNILATMWTLVLPLLLVALLVTGVLHLSKLAQGSMSYFSVKFDEADYD</sequence>
<dbReference type="FunCoup" id="A0A6I8NTA8">
    <property type="interactions" value="158"/>
</dbReference>
<evidence type="ECO:0000256" key="3">
    <source>
        <dbReference type="ARBA" id="ARBA00022692"/>
    </source>
</evidence>
<dbReference type="Proteomes" id="UP000002279">
    <property type="component" value="Chromosome 3"/>
</dbReference>
<dbReference type="PANTHER" id="PTHR13999">
    <property type="entry name" value="INTERFERON INDUCIBLE TRANSMEMBRANE PROTEIN"/>
    <property type="match status" value="1"/>
</dbReference>
<keyword evidence="5 7" id="KW-0472">Membrane</keyword>
<feature type="transmembrane region" description="Helical" evidence="7">
    <location>
        <begin position="154"/>
        <end position="180"/>
    </location>
</feature>
<feature type="transmembrane region" description="Helical" evidence="7">
    <location>
        <begin position="20"/>
        <end position="38"/>
    </location>
</feature>
<reference evidence="8" key="2">
    <citation type="submission" date="2025-08" db="UniProtKB">
        <authorList>
            <consortium name="Ensembl"/>
        </authorList>
    </citation>
    <scope>IDENTIFICATION</scope>
    <source>
        <strain evidence="8">Glennie</strain>
    </source>
</reference>
<comment type="similarity">
    <text evidence="2">Belongs to the CD225/Dispanin family.</text>
</comment>
<dbReference type="InterPro" id="IPR007593">
    <property type="entry name" value="CD225/Dispanin_fam"/>
</dbReference>
<dbReference type="OMA" id="IFLYMAM"/>
<proteinExistence type="inferred from homology"/>
<evidence type="ECO:0000256" key="2">
    <source>
        <dbReference type="ARBA" id="ARBA00006843"/>
    </source>
</evidence>
<name>A0A6I8NTA8_ORNAN</name>
<feature type="compositionally biased region" description="Basic and acidic residues" evidence="6">
    <location>
        <begin position="74"/>
        <end position="86"/>
    </location>
</feature>
<evidence type="ECO:0000313" key="8">
    <source>
        <dbReference type="Ensembl" id="ENSOANP00000044256.1"/>
    </source>
</evidence>